<dbReference type="SUPFAM" id="SSF52200">
    <property type="entry name" value="Toll/Interleukin receptor TIR domain"/>
    <property type="match status" value="2"/>
</dbReference>
<reference evidence="2" key="1">
    <citation type="submission" date="2022-06" db="EMBL/GenBank/DDBJ databases">
        <title>Sequencing the genomes of 1000 actinobacteria strains.</title>
        <authorList>
            <person name="Klenk H.-P."/>
        </authorList>
    </citation>
    <scope>NUCLEOTIDE SEQUENCE</scope>
    <source>
        <strain evidence="2">DSM 46694</strain>
    </source>
</reference>
<keyword evidence="3" id="KW-1185">Reference proteome</keyword>
<dbReference type="Proteomes" id="UP001139648">
    <property type="component" value="Unassembled WGS sequence"/>
</dbReference>
<accession>A0A9X2K5Y3</accession>
<feature type="domain" description="TIR" evidence="1">
    <location>
        <begin position="1"/>
        <end position="130"/>
    </location>
</feature>
<dbReference type="AlphaFoldDB" id="A0A9X2K5Y3"/>
<dbReference type="Pfam" id="PF05419">
    <property type="entry name" value="GUN4"/>
    <property type="match status" value="1"/>
</dbReference>
<proteinExistence type="predicted"/>
<evidence type="ECO:0000313" key="2">
    <source>
        <dbReference type="EMBL" id="MCP2358076.1"/>
    </source>
</evidence>
<dbReference type="PROSITE" id="PS50104">
    <property type="entry name" value="TIR"/>
    <property type="match status" value="1"/>
</dbReference>
<evidence type="ECO:0000313" key="3">
    <source>
        <dbReference type="Proteomes" id="UP001139648"/>
    </source>
</evidence>
<dbReference type="InterPro" id="IPR035897">
    <property type="entry name" value="Toll_tir_struct_dom_sf"/>
</dbReference>
<name>A0A9X2K5Y3_9ACTN</name>
<evidence type="ECO:0000259" key="1">
    <source>
        <dbReference type="PROSITE" id="PS50104"/>
    </source>
</evidence>
<gene>
    <name evidence="2" type="ORF">HD597_005096</name>
</gene>
<sequence>MIEVFVSYAGEDAAWARTLAGRFIAGGLTVFFDEWDILPGDVVPHRLDKAIRDSMACVAVVSPALFRSPRAMEEHAALMGRGIRFIPVLIGDAEPPAFTKGRVWRDFRGVEGDDYDEKVDELVDILARREPHREREGAARENLEAALPSPPRPLVPPEQDCFVLCHVGADHDYALRLVLQLRAAGLPVWWLGSLEPGDLQFWEIRRRLRHAIGVIVLMSPPSQDSDDITRMIIEGELHARPFVPVLLHGRRNYHLAHTWYIDARDGRPLGADELAILRRLYRAHTAGKPLDAGGLLPAPLASPPVRALRLPAASSLARLDGLLEAGDHRHADLLTTLILLEAADRLEEGWLAERDGAALPYELLGGIDALWAGHTHGRHGFRAQAALAEVRRGLDVEFMRQQLAYGWRESERAKMPRHYRDFAAWPAYTGFFPTLRNPQNEKFFDWYEQWATTVLAVHLKVRAWKECI</sequence>
<dbReference type="SMART" id="SM00255">
    <property type="entry name" value="TIR"/>
    <property type="match status" value="1"/>
</dbReference>
<dbReference type="InterPro" id="IPR037215">
    <property type="entry name" value="GUN4-like_sf"/>
</dbReference>
<comment type="caution">
    <text evidence="2">The sequence shown here is derived from an EMBL/GenBank/DDBJ whole genome shotgun (WGS) entry which is preliminary data.</text>
</comment>
<protein>
    <recommendedName>
        <fullName evidence="1">TIR domain-containing protein</fullName>
    </recommendedName>
</protein>
<dbReference type="InterPro" id="IPR000157">
    <property type="entry name" value="TIR_dom"/>
</dbReference>
<dbReference type="Gene3D" id="3.40.50.10140">
    <property type="entry name" value="Toll/interleukin-1 receptor homology (TIR) domain"/>
    <property type="match status" value="1"/>
</dbReference>
<dbReference type="InterPro" id="IPR008629">
    <property type="entry name" value="GUN4-like"/>
</dbReference>
<dbReference type="RefSeq" id="WP_253745172.1">
    <property type="nucleotide sequence ID" value="NZ_BAABKA010000067.1"/>
</dbReference>
<organism evidence="2 3">
    <name type="scientific">Nonomuraea thailandensis</name>
    <dbReference type="NCBI Taxonomy" id="1188745"/>
    <lineage>
        <taxon>Bacteria</taxon>
        <taxon>Bacillati</taxon>
        <taxon>Actinomycetota</taxon>
        <taxon>Actinomycetes</taxon>
        <taxon>Streptosporangiales</taxon>
        <taxon>Streptosporangiaceae</taxon>
        <taxon>Nonomuraea</taxon>
    </lineage>
</organism>
<dbReference type="EMBL" id="JAMZEB010000002">
    <property type="protein sequence ID" value="MCP2358076.1"/>
    <property type="molecule type" value="Genomic_DNA"/>
</dbReference>
<dbReference type="GO" id="GO:0007165">
    <property type="term" value="P:signal transduction"/>
    <property type="evidence" value="ECO:0007669"/>
    <property type="project" value="InterPro"/>
</dbReference>
<dbReference type="SUPFAM" id="SSF140869">
    <property type="entry name" value="GUN4-like"/>
    <property type="match status" value="1"/>
</dbReference>
<dbReference type="Pfam" id="PF13676">
    <property type="entry name" value="TIR_2"/>
    <property type="match status" value="2"/>
</dbReference>
<dbReference type="Gene3D" id="1.25.40.620">
    <property type="match status" value="1"/>
</dbReference>